<evidence type="ECO:0000313" key="2">
    <source>
        <dbReference type="Proteomes" id="UP000000755"/>
    </source>
</evidence>
<accession>A0LZ78</accession>
<gene>
    <name evidence="1" type="ordered locus">GFO_0696</name>
</gene>
<sequence length="84" mass="9656">MEDRFLNFIKKINLLMKLIGKKKLKNSAESEEILLNINLHDKCSFECSNNIVPSEENIQAKSGKVEASLEPYSLNVMKLKIIYI</sequence>
<reference evidence="1 2" key="1">
    <citation type="journal article" date="2006" name="Environ. Microbiol.">
        <title>Whole genome analysis of the marine Bacteroidetes'Gramella forsetii' reveals adaptations to degradation of polymeric organic matter.</title>
        <authorList>
            <person name="Bauer M."/>
            <person name="Kube M."/>
            <person name="Teeling H."/>
            <person name="Richter M."/>
            <person name="Lombardot T."/>
            <person name="Allers E."/>
            <person name="Wuerdemann C.A."/>
            <person name="Quast C."/>
            <person name="Kuhl H."/>
            <person name="Knaust F."/>
            <person name="Woebken D."/>
            <person name="Bischof K."/>
            <person name="Mussmann M."/>
            <person name="Choudhuri J.V."/>
            <person name="Meyer F."/>
            <person name="Reinhardt R."/>
            <person name="Amann R.I."/>
            <person name="Gloeckner F.O."/>
        </authorList>
    </citation>
    <scope>NUCLEOTIDE SEQUENCE [LARGE SCALE GENOMIC DNA]</scope>
    <source>
        <strain evidence="1 2">KT0803</strain>
    </source>
</reference>
<dbReference type="STRING" id="411154.GFO_0696"/>
<evidence type="ECO:0008006" key="3">
    <source>
        <dbReference type="Google" id="ProtNLM"/>
    </source>
</evidence>
<organism evidence="1 2">
    <name type="scientific">Christiangramia forsetii (strain DSM 17595 / CGMCC 1.15422 / KT0803)</name>
    <name type="common">Gramella forsetii</name>
    <dbReference type="NCBI Taxonomy" id="411154"/>
    <lineage>
        <taxon>Bacteria</taxon>
        <taxon>Pseudomonadati</taxon>
        <taxon>Bacteroidota</taxon>
        <taxon>Flavobacteriia</taxon>
        <taxon>Flavobacteriales</taxon>
        <taxon>Flavobacteriaceae</taxon>
        <taxon>Christiangramia</taxon>
    </lineage>
</organism>
<dbReference type="EMBL" id="CU207366">
    <property type="protein sequence ID" value="CAL65673.1"/>
    <property type="molecule type" value="Genomic_DNA"/>
</dbReference>
<name>A0LZ78_CHRFK</name>
<protein>
    <recommendedName>
        <fullName evidence="3">Alpha-L-arabinofuranosidase C-terminal domain-containing protein</fullName>
    </recommendedName>
</protein>
<dbReference type="HOGENOM" id="CLU_2522878_0_0_10"/>
<proteinExistence type="predicted"/>
<dbReference type="KEGG" id="gfo:GFO_0696"/>
<dbReference type="AlphaFoldDB" id="A0LZ78"/>
<dbReference type="Proteomes" id="UP000000755">
    <property type="component" value="Chromosome"/>
</dbReference>
<evidence type="ECO:0000313" key="1">
    <source>
        <dbReference type="EMBL" id="CAL65673.1"/>
    </source>
</evidence>